<keyword evidence="3" id="KW-1185">Reference proteome</keyword>
<dbReference type="EMBL" id="RKST01000007">
    <property type="protein sequence ID" value="RUM98269.1"/>
    <property type="molecule type" value="Genomic_DNA"/>
</dbReference>
<dbReference type="PANTHER" id="PTHR11365">
    <property type="entry name" value="5-OXOPROLINASE RELATED"/>
    <property type="match status" value="1"/>
</dbReference>
<protein>
    <submittedName>
        <fullName evidence="2">Hydantoinase B/oxoprolinase family protein</fullName>
    </submittedName>
</protein>
<dbReference type="Proteomes" id="UP000281647">
    <property type="component" value="Unassembled WGS sequence"/>
</dbReference>
<dbReference type="OrthoDB" id="9761586at2"/>
<dbReference type="PANTHER" id="PTHR11365:SF23">
    <property type="entry name" value="HYPOTHETICAL 5-OXOPROLINASE (EUROFUNG)-RELATED"/>
    <property type="match status" value="1"/>
</dbReference>
<proteinExistence type="predicted"/>
<sequence>MCPQGAYHPTARRGRPRLCLLKRKSGDWQPPGRPGNHRADGYHHFDTRWLDLRVSSKWRVGSSQGGLTIMNDKTNAISVEIFSNLFRAIVDEMAWRVRRAAHTTFIRETQDFGTALITPEGEQFAVPNNTGGISLIGIPIKPLIDAITDWRPGDVAVTNDPYSSDGMVMHLNDIFMLRPIFVDGKIICFAWAFLHCSDVGGSVPGSIDSENKEILQEGLRLPPLKLYSSGTVNESVKAILQANCRGPDLMWGDLAAVVASLHMAETRVLRLVERYGAGAIKSAMYSVLDRSEKLARLALSTVPSGKYRFTEYLEDDFSTDTPVRFCLTLSVAPDGHCTLDYTGSDPEVASAVNLPTGGQRHHPMLSVALMNYAITKSADIDVNAGIIRCIELVLPEQSVVNAAYPAACGARVISVMRLHDLTLGALSAVIPGNVPAAGGSQLAITSLSFHAADGARRVVSANAVVGGSGAGCGLDGVSGTDFPAAALKNVPVEVLETEAPVRVHRFGLRADSEGPGKLRGGFGIEYVFEILQDGVTVVSRGKDRHKFAAWGVAGGGAASCAYAYVAARDGRRKSTGKKALWFADQGDIITVAGGGGGGVGLPHEREPGQVSSDVLDGLISVGRARDVYGVVFSPDGSLDVTETELSRKYMSGTRSSDQFDWGAGRDEWERRWADAYDAVHLRAIKLPQRSRRDFQVRAFLALRQQHPEGLSRAAAERYLDELQR</sequence>
<dbReference type="GO" id="GO:0017168">
    <property type="term" value="F:5-oxoprolinase (ATP-hydrolyzing) activity"/>
    <property type="evidence" value="ECO:0007669"/>
    <property type="project" value="TreeGrafter"/>
</dbReference>
<dbReference type="InterPro" id="IPR045079">
    <property type="entry name" value="Oxoprolinase-like"/>
</dbReference>
<reference evidence="2 3" key="1">
    <citation type="submission" date="2018-11" db="EMBL/GenBank/DDBJ databases">
        <title>Pseudaminobacter arsenicus sp. nov., an arsenic-resistant bacterium isolated from arsenic-rich aquifers.</title>
        <authorList>
            <person name="Mu Y."/>
        </authorList>
    </citation>
    <scope>NUCLEOTIDE SEQUENCE [LARGE SCALE GENOMIC DNA]</scope>
    <source>
        <strain evidence="2 3">CB3</strain>
    </source>
</reference>
<comment type="caution">
    <text evidence="2">The sequence shown here is derived from an EMBL/GenBank/DDBJ whole genome shotgun (WGS) entry which is preliminary data.</text>
</comment>
<gene>
    <name evidence="2" type="ORF">EET67_09235</name>
</gene>
<feature type="domain" description="Hydantoinase B/oxoprolinase" evidence="1">
    <location>
        <begin position="76"/>
        <end position="602"/>
    </location>
</feature>
<evidence type="ECO:0000259" key="1">
    <source>
        <dbReference type="Pfam" id="PF02538"/>
    </source>
</evidence>
<dbReference type="InterPro" id="IPR003692">
    <property type="entry name" value="Hydantoinase_B"/>
</dbReference>
<organism evidence="2 3">
    <name type="scientific">Borborobacter arsenicus</name>
    <dbReference type="NCBI Taxonomy" id="1851146"/>
    <lineage>
        <taxon>Bacteria</taxon>
        <taxon>Pseudomonadati</taxon>
        <taxon>Pseudomonadota</taxon>
        <taxon>Alphaproteobacteria</taxon>
        <taxon>Hyphomicrobiales</taxon>
        <taxon>Phyllobacteriaceae</taxon>
        <taxon>Borborobacter</taxon>
    </lineage>
</organism>
<evidence type="ECO:0000313" key="2">
    <source>
        <dbReference type="EMBL" id="RUM98269.1"/>
    </source>
</evidence>
<evidence type="ECO:0000313" key="3">
    <source>
        <dbReference type="Proteomes" id="UP000281647"/>
    </source>
</evidence>
<dbReference type="Pfam" id="PF02538">
    <property type="entry name" value="Hydantoinase_B"/>
    <property type="match status" value="1"/>
</dbReference>
<name>A0A432V7Y8_9HYPH</name>
<dbReference type="GO" id="GO:0006749">
    <property type="term" value="P:glutathione metabolic process"/>
    <property type="evidence" value="ECO:0007669"/>
    <property type="project" value="TreeGrafter"/>
</dbReference>
<accession>A0A432V7Y8</accession>
<dbReference type="GO" id="GO:0005829">
    <property type="term" value="C:cytosol"/>
    <property type="evidence" value="ECO:0007669"/>
    <property type="project" value="TreeGrafter"/>
</dbReference>
<dbReference type="AlphaFoldDB" id="A0A432V7Y8"/>